<organism evidence="13 14">
    <name type="scientific">Panurus biarmicus</name>
    <name type="common">Bearded tit</name>
    <dbReference type="NCBI Taxonomy" id="181101"/>
    <lineage>
        <taxon>Eukaryota</taxon>
        <taxon>Metazoa</taxon>
        <taxon>Chordata</taxon>
        <taxon>Craniata</taxon>
        <taxon>Vertebrata</taxon>
        <taxon>Euteleostomi</taxon>
        <taxon>Archelosauria</taxon>
        <taxon>Archosauria</taxon>
        <taxon>Dinosauria</taxon>
        <taxon>Saurischia</taxon>
        <taxon>Theropoda</taxon>
        <taxon>Coelurosauria</taxon>
        <taxon>Aves</taxon>
        <taxon>Neognathae</taxon>
        <taxon>Neoaves</taxon>
        <taxon>Telluraves</taxon>
        <taxon>Australaves</taxon>
        <taxon>Passeriformes</taxon>
        <taxon>Sylvioidea</taxon>
        <taxon>Sylviidae</taxon>
        <taxon>Sylviidae incertae sedis</taxon>
        <taxon>Panurus</taxon>
    </lineage>
</organism>
<reference evidence="13 14" key="1">
    <citation type="submission" date="2019-09" db="EMBL/GenBank/DDBJ databases">
        <title>Bird 10,000 Genomes (B10K) Project - Family phase.</title>
        <authorList>
            <person name="Zhang G."/>
        </authorList>
    </citation>
    <scope>NUCLEOTIDE SEQUENCE [LARGE SCALE GENOMIC DNA]</scope>
    <source>
        <strain evidence="13">B10K-DU-030-18</strain>
    </source>
</reference>
<evidence type="ECO:0000313" key="13">
    <source>
        <dbReference type="EMBL" id="NWW41598.1"/>
    </source>
</evidence>
<evidence type="ECO:0000256" key="8">
    <source>
        <dbReference type="ARBA" id="ARBA00022848"/>
    </source>
</evidence>
<comment type="similarity">
    <text evidence="4">Belongs to the cytochrome P450 family.</text>
</comment>
<keyword evidence="7" id="KW-0256">Endoplasmic reticulum</keyword>
<evidence type="ECO:0000256" key="3">
    <source>
        <dbReference type="ARBA" id="ARBA00004406"/>
    </source>
</evidence>
<dbReference type="InterPro" id="IPR002401">
    <property type="entry name" value="Cyt_P450_E_grp-I"/>
</dbReference>
<dbReference type="PRINTS" id="PR00463">
    <property type="entry name" value="EP450I"/>
</dbReference>
<feature type="non-terminal residue" evidence="13">
    <location>
        <position position="296"/>
    </location>
</feature>
<dbReference type="GO" id="GO:0006805">
    <property type="term" value="P:xenobiotic metabolic process"/>
    <property type="evidence" value="ECO:0007669"/>
    <property type="project" value="TreeGrafter"/>
</dbReference>
<dbReference type="GO" id="GO:0005506">
    <property type="term" value="F:iron ion binding"/>
    <property type="evidence" value="ECO:0007669"/>
    <property type="project" value="InterPro"/>
</dbReference>
<keyword evidence="10" id="KW-0408">Iron</keyword>
<feature type="non-terminal residue" evidence="13">
    <location>
        <position position="1"/>
    </location>
</feature>
<evidence type="ECO:0000256" key="9">
    <source>
        <dbReference type="ARBA" id="ARBA00023002"/>
    </source>
</evidence>
<proteinExistence type="inferred from homology"/>
<comment type="subcellular location">
    <subcellularLocation>
        <location evidence="3">Endoplasmic reticulum membrane</location>
        <topology evidence="3">Peripheral membrane protein</topology>
    </subcellularLocation>
    <subcellularLocation>
        <location evidence="2">Microsome membrane</location>
        <topology evidence="2">Peripheral membrane protein</topology>
    </subcellularLocation>
</comment>
<dbReference type="FunFam" id="1.10.630.10:FF:000238">
    <property type="entry name" value="Cytochrome P450 2A6"/>
    <property type="match status" value="1"/>
</dbReference>
<comment type="caution">
    <text evidence="13">The sequence shown here is derived from an EMBL/GenBank/DDBJ whole genome shotgun (WGS) entry which is preliminary data.</text>
</comment>
<dbReference type="EMBL" id="VZRT01010078">
    <property type="protein sequence ID" value="NWW41598.1"/>
    <property type="molecule type" value="Genomic_DNA"/>
</dbReference>
<keyword evidence="8" id="KW-0492">Microsome</keyword>
<evidence type="ECO:0000256" key="6">
    <source>
        <dbReference type="ARBA" id="ARBA00022723"/>
    </source>
</evidence>
<dbReference type="InterPro" id="IPR050182">
    <property type="entry name" value="Cytochrome_P450_fam2"/>
</dbReference>
<dbReference type="GO" id="GO:0020037">
    <property type="term" value="F:heme binding"/>
    <property type="evidence" value="ECO:0007669"/>
    <property type="project" value="InterPro"/>
</dbReference>
<dbReference type="PANTHER" id="PTHR24300">
    <property type="entry name" value="CYTOCHROME P450 508A4-RELATED"/>
    <property type="match status" value="1"/>
</dbReference>
<dbReference type="InterPro" id="IPR036396">
    <property type="entry name" value="Cyt_P450_sf"/>
</dbReference>
<dbReference type="SUPFAM" id="SSF48264">
    <property type="entry name" value="Cytochrome P450"/>
    <property type="match status" value="1"/>
</dbReference>
<gene>
    <name evidence="13" type="primary">Cyp2j6_1</name>
    <name evidence="13" type="ORF">PANBIA_R03183</name>
</gene>
<dbReference type="Gene3D" id="1.10.630.10">
    <property type="entry name" value="Cytochrome P450"/>
    <property type="match status" value="1"/>
</dbReference>
<dbReference type="InterPro" id="IPR001128">
    <property type="entry name" value="Cyt_P450"/>
</dbReference>
<evidence type="ECO:0000313" key="14">
    <source>
        <dbReference type="Proteomes" id="UP000545574"/>
    </source>
</evidence>
<evidence type="ECO:0000256" key="11">
    <source>
        <dbReference type="ARBA" id="ARBA00023033"/>
    </source>
</evidence>
<keyword evidence="11" id="KW-0503">Monooxygenase</keyword>
<dbReference type="GO" id="GO:0016712">
    <property type="term" value="F:oxidoreductase activity, acting on paired donors, with incorporation or reduction of molecular oxygen, reduced flavin or flavoprotein as one donor, and incorporation of one atom of oxygen"/>
    <property type="evidence" value="ECO:0007669"/>
    <property type="project" value="TreeGrafter"/>
</dbReference>
<dbReference type="AlphaFoldDB" id="A0A7K6MYP3"/>
<evidence type="ECO:0000256" key="7">
    <source>
        <dbReference type="ARBA" id="ARBA00022824"/>
    </source>
</evidence>
<dbReference type="Pfam" id="PF00067">
    <property type="entry name" value="p450"/>
    <property type="match status" value="1"/>
</dbReference>
<protein>
    <submittedName>
        <fullName evidence="13">CP2J6 protein</fullName>
    </submittedName>
</protein>
<comment type="cofactor">
    <cofactor evidence="1">
        <name>heme</name>
        <dbReference type="ChEBI" id="CHEBI:30413"/>
    </cofactor>
</comment>
<dbReference type="GO" id="GO:0005789">
    <property type="term" value="C:endoplasmic reticulum membrane"/>
    <property type="evidence" value="ECO:0007669"/>
    <property type="project" value="UniProtKB-SubCell"/>
</dbReference>
<dbReference type="GO" id="GO:0006082">
    <property type="term" value="P:organic acid metabolic process"/>
    <property type="evidence" value="ECO:0007669"/>
    <property type="project" value="TreeGrafter"/>
</dbReference>
<keyword evidence="6" id="KW-0479">Metal-binding</keyword>
<keyword evidence="12" id="KW-0472">Membrane</keyword>
<keyword evidence="5" id="KW-0349">Heme</keyword>
<accession>A0A7K6MYP3</accession>
<keyword evidence="14" id="KW-1185">Reference proteome</keyword>
<evidence type="ECO:0000256" key="10">
    <source>
        <dbReference type="ARBA" id="ARBA00023004"/>
    </source>
</evidence>
<keyword evidence="9" id="KW-0560">Oxidoreductase</keyword>
<evidence type="ECO:0000256" key="1">
    <source>
        <dbReference type="ARBA" id="ARBA00001971"/>
    </source>
</evidence>
<dbReference type="Proteomes" id="UP000545574">
    <property type="component" value="Unassembled WGS sequence"/>
</dbReference>
<dbReference type="PANTHER" id="PTHR24300:SF134">
    <property type="entry name" value="CYTOCHROME P450, FAMILY 2, SUBFAMILY AB, POLYPEPTIDE 2-RELATED"/>
    <property type="match status" value="1"/>
</dbReference>
<evidence type="ECO:0000256" key="2">
    <source>
        <dbReference type="ARBA" id="ARBA00004174"/>
    </source>
</evidence>
<evidence type="ECO:0000256" key="4">
    <source>
        <dbReference type="ARBA" id="ARBA00010617"/>
    </source>
</evidence>
<name>A0A7K6MYP3_PANBI</name>
<sequence length="296" mass="34170">MRRQFPPGPTPYPFFGNLLQMNFKIHHEHLRKMAKIHGNIFTLWFSNTPAVVLQGFQAVKEGLTARAEDVAGRPLSRIFQILTHGNGVMFSNGHLWKQQRRFGIATMRKMGVGKKDQDYLLQEEAAHLVEYLQRTNGKPLDPTMPVVHTVSNVICSMIFGRRFSRDDEDFQRLIESFDTIAAFLNSFSFFIYELSPWLADHFLPSVKRIKSCVDFVNALFAKELESHKEKRKLDENRDFIDYYLDEIDKTKGDADATYDEVNLSQTVCDLFIAGTETTATTLLWALLYMVIYPDIQ</sequence>
<evidence type="ECO:0000256" key="5">
    <source>
        <dbReference type="ARBA" id="ARBA00022617"/>
    </source>
</evidence>
<evidence type="ECO:0000256" key="12">
    <source>
        <dbReference type="ARBA" id="ARBA00023136"/>
    </source>
</evidence>